<evidence type="ECO:0000256" key="4">
    <source>
        <dbReference type="ARBA" id="ARBA00022475"/>
    </source>
</evidence>
<dbReference type="AlphaFoldDB" id="A0A1H9T8B7"/>
<evidence type="ECO:0000313" key="11">
    <source>
        <dbReference type="EMBL" id="SER93019.1"/>
    </source>
</evidence>
<feature type="transmembrane region" description="Helical" evidence="10">
    <location>
        <begin position="166"/>
        <end position="187"/>
    </location>
</feature>
<feature type="transmembrane region" description="Helical" evidence="10">
    <location>
        <begin position="314"/>
        <end position="337"/>
    </location>
</feature>
<dbReference type="PANTHER" id="PTHR43298">
    <property type="entry name" value="MULTIDRUG RESISTANCE PROTEIN NORM-RELATED"/>
    <property type="match status" value="1"/>
</dbReference>
<evidence type="ECO:0000313" key="12">
    <source>
        <dbReference type="Proteomes" id="UP000199114"/>
    </source>
</evidence>
<evidence type="ECO:0000256" key="3">
    <source>
        <dbReference type="ARBA" id="ARBA00022449"/>
    </source>
</evidence>
<name>A0A1H9T8B7_9EURY</name>
<feature type="transmembrane region" description="Helical" evidence="10">
    <location>
        <begin position="38"/>
        <end position="59"/>
    </location>
</feature>
<evidence type="ECO:0000256" key="8">
    <source>
        <dbReference type="ARBA" id="ARBA00023136"/>
    </source>
</evidence>
<protein>
    <recommendedName>
        <fullName evidence="9">Multidrug-efflux transporter</fullName>
    </recommendedName>
</protein>
<reference evidence="12" key="1">
    <citation type="submission" date="2016-10" db="EMBL/GenBank/DDBJ databases">
        <authorList>
            <person name="Varghese N."/>
            <person name="Submissions S."/>
        </authorList>
    </citation>
    <scope>NUCLEOTIDE SEQUENCE [LARGE SCALE GENOMIC DNA]</scope>
    <source>
        <strain evidence="12">DSM 25055</strain>
    </source>
</reference>
<gene>
    <name evidence="11" type="ORF">SAMN04489841_0076</name>
</gene>
<evidence type="ECO:0000256" key="1">
    <source>
        <dbReference type="ARBA" id="ARBA00004651"/>
    </source>
</evidence>
<feature type="transmembrane region" description="Helical" evidence="10">
    <location>
        <begin position="389"/>
        <end position="411"/>
    </location>
</feature>
<organism evidence="11 12">
    <name type="scientific">Natrinema salaciae</name>
    <dbReference type="NCBI Taxonomy" id="1186196"/>
    <lineage>
        <taxon>Archaea</taxon>
        <taxon>Methanobacteriati</taxon>
        <taxon>Methanobacteriota</taxon>
        <taxon>Stenosarchaea group</taxon>
        <taxon>Halobacteria</taxon>
        <taxon>Halobacteriales</taxon>
        <taxon>Natrialbaceae</taxon>
        <taxon>Natrinema</taxon>
    </lineage>
</organism>
<evidence type="ECO:0000256" key="9">
    <source>
        <dbReference type="ARBA" id="ARBA00031636"/>
    </source>
</evidence>
<evidence type="ECO:0000256" key="10">
    <source>
        <dbReference type="SAM" id="Phobius"/>
    </source>
</evidence>
<evidence type="ECO:0000256" key="6">
    <source>
        <dbReference type="ARBA" id="ARBA00022989"/>
    </source>
</evidence>
<feature type="transmembrane region" description="Helical" evidence="10">
    <location>
        <begin position="357"/>
        <end position="377"/>
    </location>
</feature>
<keyword evidence="6 10" id="KW-1133">Transmembrane helix</keyword>
<dbReference type="GO" id="GO:0042910">
    <property type="term" value="F:xenobiotic transmembrane transporter activity"/>
    <property type="evidence" value="ECO:0007669"/>
    <property type="project" value="InterPro"/>
</dbReference>
<dbReference type="STRING" id="1186196.SAMN04489841_0076"/>
<keyword evidence="3" id="KW-0050">Antiport</keyword>
<feature type="transmembrane region" description="Helical" evidence="10">
    <location>
        <begin position="134"/>
        <end position="154"/>
    </location>
</feature>
<keyword evidence="8 10" id="KW-0472">Membrane</keyword>
<dbReference type="InterPro" id="IPR002528">
    <property type="entry name" value="MATE_fam"/>
</dbReference>
<dbReference type="PIRSF" id="PIRSF006603">
    <property type="entry name" value="DinF"/>
    <property type="match status" value="1"/>
</dbReference>
<sequence>MVTVDRGRLFGVWRRTVSLSWPISVQQSLTTLMRTVDIVVAGLFAPAYVAAIGLADLYAQIPLRIGLGLGTGAIALSSQDTGRAATATRDRAITQAFLLGALAGLPLIAAGLLFSKSFIAVLGAEQQVVRLGASYLTVVFAAAPMRIVGLVGARSLQGTGDTVTPMLVNGGANLCNATATVVLALGVGPAPRLGIVGIGLATLLARTFEAVAITAAIVTPWTDLAFARPRSLTITRQIVGVSLPNVAEGMSTSVANFPFNSLLLLFGTEVNAAYHIGRRIYQQLTGPIYRAISTAASIVVGQLLGEGNPADARYAGFAIAALSVVTMGLAGVVLILGAEPLAAIFTSDPETRGHAIAFTRVFGVSMPFFGIFFPFAGSLRGAGDTRTPFYARAVGTFGFMLGTSYLLAVPLGWGLSGIYLGIVLSYCCWALVAVAGFVWGDWADRAAGMIAERTEIPD</sequence>
<dbReference type="GO" id="GO:0005886">
    <property type="term" value="C:plasma membrane"/>
    <property type="evidence" value="ECO:0007669"/>
    <property type="project" value="UniProtKB-SubCell"/>
</dbReference>
<keyword evidence="7" id="KW-0406">Ion transport</keyword>
<feature type="transmembrane region" description="Helical" evidence="10">
    <location>
        <begin position="193"/>
        <end position="218"/>
    </location>
</feature>
<keyword evidence="5 10" id="KW-0812">Transmembrane</keyword>
<feature type="transmembrane region" description="Helical" evidence="10">
    <location>
        <begin position="417"/>
        <end position="439"/>
    </location>
</feature>
<accession>A0A1H9T8B7</accession>
<feature type="transmembrane region" description="Helical" evidence="10">
    <location>
        <begin position="96"/>
        <end position="114"/>
    </location>
</feature>
<dbReference type="Proteomes" id="UP000199114">
    <property type="component" value="Unassembled WGS sequence"/>
</dbReference>
<evidence type="ECO:0000256" key="5">
    <source>
        <dbReference type="ARBA" id="ARBA00022692"/>
    </source>
</evidence>
<dbReference type="GO" id="GO:0006811">
    <property type="term" value="P:monoatomic ion transport"/>
    <property type="evidence" value="ECO:0007669"/>
    <property type="project" value="UniProtKB-KW"/>
</dbReference>
<dbReference type="OrthoDB" id="214119at2157"/>
<dbReference type="RefSeq" id="WP_090623618.1">
    <property type="nucleotide sequence ID" value="NZ_FOFD01000010.1"/>
</dbReference>
<dbReference type="EMBL" id="FOFD01000010">
    <property type="protein sequence ID" value="SER93019.1"/>
    <property type="molecule type" value="Genomic_DNA"/>
</dbReference>
<dbReference type="CDD" id="cd13137">
    <property type="entry name" value="MATE_NorM_like"/>
    <property type="match status" value="1"/>
</dbReference>
<dbReference type="InterPro" id="IPR050222">
    <property type="entry name" value="MATE_MdtK"/>
</dbReference>
<evidence type="ECO:0000256" key="7">
    <source>
        <dbReference type="ARBA" id="ARBA00023065"/>
    </source>
</evidence>
<keyword evidence="2" id="KW-0813">Transport</keyword>
<dbReference type="InterPro" id="IPR048279">
    <property type="entry name" value="MdtK-like"/>
</dbReference>
<keyword evidence="4" id="KW-1003">Cell membrane</keyword>
<comment type="subcellular location">
    <subcellularLocation>
        <location evidence="1">Cell membrane</location>
        <topology evidence="1">Multi-pass membrane protein</topology>
    </subcellularLocation>
</comment>
<dbReference type="NCBIfam" id="TIGR00797">
    <property type="entry name" value="matE"/>
    <property type="match status" value="1"/>
</dbReference>
<evidence type="ECO:0000256" key="2">
    <source>
        <dbReference type="ARBA" id="ARBA00022448"/>
    </source>
</evidence>
<proteinExistence type="predicted"/>
<dbReference type="GO" id="GO:0015297">
    <property type="term" value="F:antiporter activity"/>
    <property type="evidence" value="ECO:0007669"/>
    <property type="project" value="UniProtKB-KW"/>
</dbReference>
<dbReference type="Pfam" id="PF01554">
    <property type="entry name" value="MatE"/>
    <property type="match status" value="2"/>
</dbReference>
<keyword evidence="12" id="KW-1185">Reference proteome</keyword>
<dbReference type="PANTHER" id="PTHR43298:SF2">
    <property type="entry name" value="FMN_FAD EXPORTER YEEO-RELATED"/>
    <property type="match status" value="1"/>
</dbReference>